<name>A0A1X6MM00_9APHY</name>
<dbReference type="AlphaFoldDB" id="A0A1X6MM00"/>
<reference evidence="1 2" key="1">
    <citation type="submission" date="2017-04" db="EMBL/GenBank/DDBJ databases">
        <title>Genome Sequence of the Model Brown-Rot Fungus Postia placenta SB12.</title>
        <authorList>
            <consortium name="DOE Joint Genome Institute"/>
            <person name="Gaskell J."/>
            <person name="Kersten P."/>
            <person name="Larrondo L.F."/>
            <person name="Canessa P."/>
            <person name="Martinez D."/>
            <person name="Hibbett D."/>
            <person name="Schmoll M."/>
            <person name="Kubicek C.P."/>
            <person name="Martinez A.T."/>
            <person name="Yadav J."/>
            <person name="Master E."/>
            <person name="Magnuson J.K."/>
            <person name="James T."/>
            <person name="Yaver D."/>
            <person name="Berka R."/>
            <person name="Labutti K."/>
            <person name="Lipzen A."/>
            <person name="Aerts A."/>
            <person name="Barry K."/>
            <person name="Henrissat B."/>
            <person name="Blanchette R."/>
            <person name="Grigoriev I."/>
            <person name="Cullen D."/>
        </authorList>
    </citation>
    <scope>NUCLEOTIDE SEQUENCE [LARGE SCALE GENOMIC DNA]</scope>
    <source>
        <strain evidence="1 2">MAD-698-R-SB12</strain>
    </source>
</reference>
<sequence length="409" mass="45536">MSILPIEVWENIIDYLWNDTDALENSRWKLVSTHNEWKGPKNVYVVGNADCYEPTAASKPIPHLATLLSMFAGCWTHTAMLSIQFALWRTEELPPRTFLHLSAFTSIHTLKLTNVTFAAVKMFGQLTCSLPRLRRLDCHGVKVLDTRHNSQLLSRHAASVKLQELQLDGPSDRAVIKLLLDSGMIAFAHNITLQSLRPSDTVKCQLQRLLCDVSTSLRVLTIKLVANEGSEEHRADSIIGTISHHILENHLHWDYTPPSVMRTLDLLGCLRFSRTSLRGGCMMFSSTSTYGAILIPQSLQFSPPASLRPCSASNYGHRQGANVREDQRAHGTRSCNCVSLSCAIKAFCGGDTSIVRASADNLFIRGHGHVRSCAYTFLERVKGLEDPELRQPAVGVTLSLRQLDAHFPD</sequence>
<dbReference type="OrthoDB" id="2798389at2759"/>
<evidence type="ECO:0000313" key="1">
    <source>
        <dbReference type="EMBL" id="OSX57299.1"/>
    </source>
</evidence>
<organism evidence="1 2">
    <name type="scientific">Postia placenta MAD-698-R-SB12</name>
    <dbReference type="NCBI Taxonomy" id="670580"/>
    <lineage>
        <taxon>Eukaryota</taxon>
        <taxon>Fungi</taxon>
        <taxon>Dikarya</taxon>
        <taxon>Basidiomycota</taxon>
        <taxon>Agaricomycotina</taxon>
        <taxon>Agaricomycetes</taxon>
        <taxon>Polyporales</taxon>
        <taxon>Adustoporiaceae</taxon>
        <taxon>Rhodonia</taxon>
    </lineage>
</organism>
<dbReference type="GeneID" id="36322146"/>
<dbReference type="EMBL" id="KZ110609">
    <property type="protein sequence ID" value="OSX57299.1"/>
    <property type="molecule type" value="Genomic_DNA"/>
</dbReference>
<dbReference type="Proteomes" id="UP000194127">
    <property type="component" value="Unassembled WGS sequence"/>
</dbReference>
<accession>A0A1X6MM00</accession>
<proteinExistence type="predicted"/>
<dbReference type="RefSeq" id="XP_024334093.1">
    <property type="nucleotide sequence ID" value="XM_024477196.1"/>
</dbReference>
<evidence type="ECO:0008006" key="3">
    <source>
        <dbReference type="Google" id="ProtNLM"/>
    </source>
</evidence>
<keyword evidence="2" id="KW-1185">Reference proteome</keyword>
<gene>
    <name evidence="1" type="ORF">POSPLADRAFT_1037114</name>
</gene>
<protein>
    <recommendedName>
        <fullName evidence="3">F-box domain-containing protein</fullName>
    </recommendedName>
</protein>
<evidence type="ECO:0000313" key="2">
    <source>
        <dbReference type="Proteomes" id="UP000194127"/>
    </source>
</evidence>